<feature type="transmembrane region" description="Helical" evidence="1">
    <location>
        <begin position="57"/>
        <end position="78"/>
    </location>
</feature>
<keyword evidence="1" id="KW-0472">Membrane</keyword>
<evidence type="ECO:0000313" key="3">
    <source>
        <dbReference type="Proteomes" id="UP001432322"/>
    </source>
</evidence>
<dbReference type="InterPro" id="IPR019422">
    <property type="entry name" value="7TM_GPCR_serpentine_rcpt_Srh"/>
</dbReference>
<keyword evidence="1" id="KW-0812">Transmembrane</keyword>
<proteinExistence type="predicted"/>
<feature type="non-terminal residue" evidence="2">
    <location>
        <position position="230"/>
    </location>
</feature>
<evidence type="ECO:0000256" key="1">
    <source>
        <dbReference type="SAM" id="Phobius"/>
    </source>
</evidence>
<name>A0AAV5WKB9_9BILA</name>
<dbReference type="EMBL" id="BTSY01000006">
    <property type="protein sequence ID" value="GMT31457.1"/>
    <property type="molecule type" value="Genomic_DNA"/>
</dbReference>
<gene>
    <name evidence="2" type="ORF">PFISCL1PPCAC_22754</name>
</gene>
<dbReference type="Pfam" id="PF10318">
    <property type="entry name" value="7TM_GPCR_Srh"/>
    <property type="match status" value="1"/>
</dbReference>
<feature type="transmembrane region" description="Helical" evidence="1">
    <location>
        <begin position="205"/>
        <end position="223"/>
    </location>
</feature>
<organism evidence="2 3">
    <name type="scientific">Pristionchus fissidentatus</name>
    <dbReference type="NCBI Taxonomy" id="1538716"/>
    <lineage>
        <taxon>Eukaryota</taxon>
        <taxon>Metazoa</taxon>
        <taxon>Ecdysozoa</taxon>
        <taxon>Nematoda</taxon>
        <taxon>Chromadorea</taxon>
        <taxon>Rhabditida</taxon>
        <taxon>Rhabditina</taxon>
        <taxon>Diplogasteromorpha</taxon>
        <taxon>Diplogasteroidea</taxon>
        <taxon>Neodiplogasteridae</taxon>
        <taxon>Pristionchus</taxon>
    </lineage>
</organism>
<dbReference type="Proteomes" id="UP001432322">
    <property type="component" value="Unassembled WGS sequence"/>
</dbReference>
<comment type="caution">
    <text evidence="2">The sequence shown here is derived from an EMBL/GenBank/DDBJ whole genome shotgun (WGS) entry which is preliminary data.</text>
</comment>
<sequence length="230" mass="25377">MIVVYGFLAASSEQMGTNFIVFSLFTTACVWEFIPGSCLLQYLTLCKPHLSSLQRLSIAYAPCVAMLAWSTPYLLFFYPSYAFTETVSQVHNPSPCDSFVANGAVLMPTKEHPTAIINFALECVMPTYIISYGSFAWCMAKSRRALSAFNVSISKKTIALHRKFMIMLILQNLLPLAVLSVPMAVFFLVVFGGYGMGLGTLIMSFSYWLLPIIQGSVALMFVMQVSSGTV</sequence>
<accession>A0AAV5WKB9</accession>
<evidence type="ECO:0008006" key="4">
    <source>
        <dbReference type="Google" id="ProtNLM"/>
    </source>
</evidence>
<feature type="transmembrane region" description="Helical" evidence="1">
    <location>
        <begin position="20"/>
        <end position="45"/>
    </location>
</feature>
<reference evidence="2" key="1">
    <citation type="submission" date="2023-10" db="EMBL/GenBank/DDBJ databases">
        <title>Genome assembly of Pristionchus species.</title>
        <authorList>
            <person name="Yoshida K."/>
            <person name="Sommer R.J."/>
        </authorList>
    </citation>
    <scope>NUCLEOTIDE SEQUENCE</scope>
    <source>
        <strain evidence="2">RS5133</strain>
    </source>
</reference>
<feature type="transmembrane region" description="Helical" evidence="1">
    <location>
        <begin position="164"/>
        <end position="193"/>
    </location>
</feature>
<feature type="transmembrane region" description="Helical" evidence="1">
    <location>
        <begin position="115"/>
        <end position="138"/>
    </location>
</feature>
<dbReference type="PANTHER" id="PTHR22943:SF248">
    <property type="entry name" value="SEVEN TM RECEPTOR"/>
    <property type="match status" value="1"/>
</dbReference>
<dbReference type="PANTHER" id="PTHR22943">
    <property type="entry name" value="7-TRANSMEMBRANE DOMAIN RECEPTOR C.ELEGANS"/>
    <property type="match status" value="1"/>
</dbReference>
<protein>
    <recommendedName>
        <fullName evidence="4">G protein-coupled receptor</fullName>
    </recommendedName>
</protein>
<keyword evidence="1" id="KW-1133">Transmembrane helix</keyword>
<dbReference type="AlphaFoldDB" id="A0AAV5WKB9"/>
<keyword evidence="3" id="KW-1185">Reference proteome</keyword>
<evidence type="ECO:0000313" key="2">
    <source>
        <dbReference type="EMBL" id="GMT31457.1"/>
    </source>
</evidence>